<dbReference type="GO" id="GO:0003924">
    <property type="term" value="F:GTPase activity"/>
    <property type="evidence" value="ECO:0007669"/>
    <property type="project" value="InterPro"/>
</dbReference>
<accession>A0A818MM80</accession>
<name>A0A818MM80_9BILA</name>
<dbReference type="InterPro" id="IPR050209">
    <property type="entry name" value="Rab_GTPases_membrane_traffic"/>
</dbReference>
<proteinExistence type="inferred from homology"/>
<dbReference type="PROSITE" id="PS50004">
    <property type="entry name" value="C2"/>
    <property type="match status" value="1"/>
</dbReference>
<feature type="region of interest" description="Disordered" evidence="12">
    <location>
        <begin position="681"/>
        <end position="706"/>
    </location>
</feature>
<dbReference type="Proteomes" id="UP000663865">
    <property type="component" value="Unassembled WGS sequence"/>
</dbReference>
<evidence type="ECO:0000313" key="16">
    <source>
        <dbReference type="EMBL" id="CAF4855495.1"/>
    </source>
</evidence>
<dbReference type="InterPro" id="IPR035892">
    <property type="entry name" value="C2_domain_sf"/>
</dbReference>
<dbReference type="PROSITE" id="PS51420">
    <property type="entry name" value="RHO"/>
    <property type="match status" value="1"/>
</dbReference>
<sequence length="706" mass="81221">MAEPSTADYIFKIVLTGDSGVGKSNLLSRFTRNEFSLESRSTIGVEFSTKEVQVDGKTIKVQIWDTAGQERFMAITKAYYRSAVGALVVFDILKASTFQNLDQWYNEVRANAGIDCCIILVGNKSDQRHIRAVLYDDAKKYAEARNIQYIETSALDSTNVEQAFRTLIADIYRCWAARMDSMKEETNGHALQNTVQTIRPGKREHHWLWILLPIVFVIVCFIYVISRPNHTRLSTRTYQLITPTKNTISSHPQKQQNYAFNQHAKYSILTSPSEYLFEQCKERTKEKNNSLSPIDKTKSLEINDGLSASCNIERPSKFLNNSNDSSFHVNPYRWNELRTPVLANYPDIIDVVEAHRINTERNSQIKTHPLLSNDILTMINKGFGESDPYSTNINLGRIWFFLEYNPYLRQLYLTIIKARNLRSIKYSQPTTFVRAEILPTLNVNFSTDIIKENANPDYMTDTTFNINLSEFAHNVLKLTVHEVDKDVFHLPIGTVYYPLDHLLIAQRAKGHAVWRNLLPDYGDPSAIGLIQIRATVYYNATDECLNIYVHSLRATGIVKQVYHVYVHAAVAIHDFPVIPEEHIESSQIKKNAFTHDKYGPVVSLEQCNDTIYDQLFRFNIYKHEFNDMTVVLDVYRRSLGDQFFDDILLGRTILVAPEMLEKNSKNETVVSPNVEQEIKLNSINEETQKKKKTGKKHSRKRTKLKS</sequence>
<evidence type="ECO:0000256" key="13">
    <source>
        <dbReference type="SAM" id="Phobius"/>
    </source>
</evidence>
<dbReference type="SMART" id="SM00239">
    <property type="entry name" value="C2"/>
    <property type="match status" value="1"/>
</dbReference>
<dbReference type="PANTHER" id="PTHR47979">
    <property type="entry name" value="DRAB11-RELATED"/>
    <property type="match status" value="1"/>
</dbReference>
<evidence type="ECO:0000256" key="6">
    <source>
        <dbReference type="ARBA" id="ARBA00023289"/>
    </source>
</evidence>
<dbReference type="FunFam" id="3.40.50.300:FF:000067">
    <property type="entry name" value="ras-related protein RABA1f"/>
    <property type="match status" value="1"/>
</dbReference>
<organism evidence="15 17">
    <name type="scientific">Rotaria socialis</name>
    <dbReference type="NCBI Taxonomy" id="392032"/>
    <lineage>
        <taxon>Eukaryota</taxon>
        <taxon>Metazoa</taxon>
        <taxon>Spiralia</taxon>
        <taxon>Gnathifera</taxon>
        <taxon>Rotifera</taxon>
        <taxon>Eurotatoria</taxon>
        <taxon>Bdelloidea</taxon>
        <taxon>Philodinida</taxon>
        <taxon>Philodinidae</taxon>
        <taxon>Rotaria</taxon>
    </lineage>
</organism>
<protein>
    <recommendedName>
        <fullName evidence="9">Ras-related protein Rab-25</fullName>
    </recommendedName>
</protein>
<keyword evidence="6" id="KW-0636">Prenylation</keyword>
<dbReference type="InterPro" id="IPR005225">
    <property type="entry name" value="Small_GTP-bd"/>
</dbReference>
<evidence type="ECO:0000256" key="2">
    <source>
        <dbReference type="ARBA" id="ARBA00022741"/>
    </source>
</evidence>
<comment type="caution">
    <text evidence="15">The sequence shown here is derived from an EMBL/GenBank/DDBJ whole genome shotgun (WGS) entry which is preliminary data.</text>
</comment>
<dbReference type="SMART" id="SM00174">
    <property type="entry name" value="RHO"/>
    <property type="match status" value="1"/>
</dbReference>
<gene>
    <name evidence="15" type="ORF">KIK155_LOCUS20462</name>
    <name evidence="16" type="ORF">TOA249_LOCUS27249</name>
</gene>
<keyword evidence="3" id="KW-0342">GTP-binding</keyword>
<evidence type="ECO:0000313" key="17">
    <source>
        <dbReference type="Proteomes" id="UP000663865"/>
    </source>
</evidence>
<evidence type="ECO:0000256" key="5">
    <source>
        <dbReference type="ARBA" id="ARBA00023288"/>
    </source>
</evidence>
<dbReference type="PRINTS" id="PR00449">
    <property type="entry name" value="RASTRNSFRMNG"/>
</dbReference>
<evidence type="ECO:0000256" key="4">
    <source>
        <dbReference type="ARBA" id="ARBA00023136"/>
    </source>
</evidence>
<comment type="subcellular location">
    <subcellularLocation>
        <location evidence="7">Cell projection</location>
        <location evidence="7">Pseudopodium membrane</location>
    </subcellularLocation>
    <subcellularLocation>
        <location evidence="8">Endomembrane system</location>
        <topology evidence="8">Lipid-anchor</topology>
    </subcellularLocation>
</comment>
<evidence type="ECO:0000259" key="14">
    <source>
        <dbReference type="PROSITE" id="PS50004"/>
    </source>
</evidence>
<dbReference type="GO" id="GO:0031260">
    <property type="term" value="C:pseudopodium membrane"/>
    <property type="evidence" value="ECO:0007669"/>
    <property type="project" value="UniProtKB-SubCell"/>
</dbReference>
<evidence type="ECO:0000256" key="11">
    <source>
        <dbReference type="ARBA" id="ARBA00064728"/>
    </source>
</evidence>
<evidence type="ECO:0000313" key="15">
    <source>
        <dbReference type="EMBL" id="CAF3591418.1"/>
    </source>
</evidence>
<comment type="similarity">
    <text evidence="1">Belongs to the small GTPase superfamily. Rab family.</text>
</comment>
<dbReference type="NCBIfam" id="TIGR00231">
    <property type="entry name" value="small_GTP"/>
    <property type="match status" value="1"/>
</dbReference>
<comment type="subunit">
    <text evidence="11">Interacts (GTP-bound form) with RAB11FIP1, RAB11FIP2, RAB11FIP3 and RAB11FIP4. Interacts (via the hypervariable C-terminal region) with ITGB1 (via the cytoplasmic region); the interaction is GTP-dependent. Interacts with ITGAV. Associates with the integrin alpha-V/beta-1 heterodimer. Interacts with VPS33B.</text>
</comment>
<keyword evidence="4 13" id="KW-0472">Membrane</keyword>
<keyword evidence="5" id="KW-0449">Lipoprotein</keyword>
<evidence type="ECO:0000256" key="12">
    <source>
        <dbReference type="SAM" id="MobiDB-lite"/>
    </source>
</evidence>
<dbReference type="PROSITE" id="PS51419">
    <property type="entry name" value="RAB"/>
    <property type="match status" value="1"/>
</dbReference>
<evidence type="ECO:0000256" key="7">
    <source>
        <dbReference type="ARBA" id="ARBA00037836"/>
    </source>
</evidence>
<dbReference type="EMBL" id="CAJNYV010003598">
    <property type="protein sequence ID" value="CAF3591418.1"/>
    <property type="molecule type" value="Genomic_DNA"/>
</dbReference>
<dbReference type="AlphaFoldDB" id="A0A818MM80"/>
<keyword evidence="13" id="KW-1133">Transmembrane helix</keyword>
<dbReference type="SUPFAM" id="SSF49562">
    <property type="entry name" value="C2 domain (Calcium/lipid-binding domain, CaLB)"/>
    <property type="match status" value="1"/>
</dbReference>
<dbReference type="Proteomes" id="UP000663838">
    <property type="component" value="Unassembled WGS sequence"/>
</dbReference>
<dbReference type="Gene3D" id="3.40.50.300">
    <property type="entry name" value="P-loop containing nucleotide triphosphate hydrolases"/>
    <property type="match status" value="1"/>
</dbReference>
<evidence type="ECO:0000256" key="10">
    <source>
        <dbReference type="ARBA" id="ARBA00055320"/>
    </source>
</evidence>
<dbReference type="PROSITE" id="PS51421">
    <property type="entry name" value="RAS"/>
    <property type="match status" value="1"/>
</dbReference>
<dbReference type="InterPro" id="IPR001806">
    <property type="entry name" value="Small_GTPase"/>
</dbReference>
<dbReference type="SMART" id="SM00173">
    <property type="entry name" value="RAS"/>
    <property type="match status" value="1"/>
</dbReference>
<dbReference type="SMART" id="SM00175">
    <property type="entry name" value="RAB"/>
    <property type="match status" value="1"/>
</dbReference>
<feature type="domain" description="C2" evidence="14">
    <location>
        <begin position="394"/>
        <end position="515"/>
    </location>
</feature>
<comment type="function">
    <text evidence="10">The small GTPases Rab are key regulators of intracellular membrane trafficking, from the formation of transport vesicles to their fusion with membranes. Rabs cycle between an inactive GDP-bound form and an active GTP-bound form that is able to recruit to membranes different set of downstream effectors directly responsible for vesicle formation, movement, tethering and fusion. RAB25 regulates epithelial cell differentiation, proliferation and survival, thereby playing key roles in tumorigenesis. Promotes invasive migration of cells in which it functions to localize and maintain integrin alpha-V/beta-1 at the tips of extending pseudopodia. Involved in the regulation of epithelial morphogenesis through the control of CLDN4 expression and localization at tight junctions. May selectively regulate the apical recycling pathway. Together with MYO5B regulates transcytosis.</text>
</comment>
<evidence type="ECO:0000256" key="1">
    <source>
        <dbReference type="ARBA" id="ARBA00006270"/>
    </source>
</evidence>
<dbReference type="SUPFAM" id="SSF52540">
    <property type="entry name" value="P-loop containing nucleoside triphosphate hydrolases"/>
    <property type="match status" value="1"/>
</dbReference>
<keyword evidence="2" id="KW-0547">Nucleotide-binding</keyword>
<dbReference type="SMART" id="SM00176">
    <property type="entry name" value="RAN"/>
    <property type="match status" value="1"/>
</dbReference>
<feature type="compositionally biased region" description="Basic residues" evidence="12">
    <location>
        <begin position="689"/>
        <end position="706"/>
    </location>
</feature>
<reference evidence="15" key="1">
    <citation type="submission" date="2021-02" db="EMBL/GenBank/DDBJ databases">
        <authorList>
            <person name="Nowell W R."/>
        </authorList>
    </citation>
    <scope>NUCLEOTIDE SEQUENCE</scope>
</reference>
<dbReference type="Pfam" id="PF00168">
    <property type="entry name" value="C2"/>
    <property type="match status" value="1"/>
</dbReference>
<dbReference type="Gene3D" id="2.60.40.150">
    <property type="entry name" value="C2 domain"/>
    <property type="match status" value="1"/>
</dbReference>
<dbReference type="CDD" id="cd01868">
    <property type="entry name" value="Rab11_like"/>
    <property type="match status" value="1"/>
</dbReference>
<feature type="transmembrane region" description="Helical" evidence="13">
    <location>
        <begin position="207"/>
        <end position="226"/>
    </location>
</feature>
<keyword evidence="13" id="KW-0812">Transmembrane</keyword>
<evidence type="ECO:0000256" key="9">
    <source>
        <dbReference type="ARBA" id="ARBA00039508"/>
    </source>
</evidence>
<evidence type="ECO:0000256" key="3">
    <source>
        <dbReference type="ARBA" id="ARBA00023134"/>
    </source>
</evidence>
<evidence type="ECO:0000256" key="8">
    <source>
        <dbReference type="ARBA" id="ARBA00037868"/>
    </source>
</evidence>
<dbReference type="Pfam" id="PF00071">
    <property type="entry name" value="Ras"/>
    <property type="match status" value="1"/>
</dbReference>
<dbReference type="InterPro" id="IPR027417">
    <property type="entry name" value="P-loop_NTPase"/>
</dbReference>
<dbReference type="InterPro" id="IPR000008">
    <property type="entry name" value="C2_dom"/>
</dbReference>
<dbReference type="EMBL" id="CAJOBS010003414">
    <property type="protein sequence ID" value="CAF4855495.1"/>
    <property type="molecule type" value="Genomic_DNA"/>
</dbReference>
<dbReference type="GO" id="GO:0005525">
    <property type="term" value="F:GTP binding"/>
    <property type="evidence" value="ECO:0007669"/>
    <property type="project" value="UniProtKB-KW"/>
</dbReference>
<dbReference type="GO" id="GO:0012505">
    <property type="term" value="C:endomembrane system"/>
    <property type="evidence" value="ECO:0007669"/>
    <property type="project" value="UniProtKB-SubCell"/>
</dbReference>